<accession>A0A7S7M8U6</accession>
<feature type="region of interest" description="Disordered" evidence="1">
    <location>
        <begin position="1"/>
        <end position="30"/>
    </location>
</feature>
<dbReference type="AlphaFoldDB" id="A0A7S7M8U6"/>
<feature type="transmembrane region" description="Helical" evidence="2">
    <location>
        <begin position="169"/>
        <end position="190"/>
    </location>
</feature>
<gene>
    <name evidence="3" type="ORF">INP52_00980</name>
</gene>
<dbReference type="PANTHER" id="PTHR32502">
    <property type="entry name" value="N-ACETYLGALACTOSAMINE PERMEASE II COMPONENT-RELATED"/>
    <property type="match status" value="1"/>
</dbReference>
<evidence type="ECO:0000256" key="2">
    <source>
        <dbReference type="SAM" id="Phobius"/>
    </source>
</evidence>
<dbReference type="Pfam" id="PF03613">
    <property type="entry name" value="EIID-AGA"/>
    <property type="match status" value="1"/>
</dbReference>
<dbReference type="Proteomes" id="UP000593735">
    <property type="component" value="Chromosome"/>
</dbReference>
<dbReference type="KEGG" id="tio:INP52_00980"/>
<keyword evidence="2" id="KW-1133">Transmembrane helix</keyword>
<evidence type="ECO:0000256" key="1">
    <source>
        <dbReference type="SAM" id="MobiDB-lite"/>
    </source>
</evidence>
<dbReference type="RefSeq" id="WP_194371608.1">
    <property type="nucleotide sequence ID" value="NZ_CP063767.1"/>
</dbReference>
<feature type="transmembrane region" description="Helical" evidence="2">
    <location>
        <begin position="282"/>
        <end position="301"/>
    </location>
</feature>
<reference evidence="3 4" key="1">
    <citation type="submission" date="2020-10" db="EMBL/GenBank/DDBJ databases">
        <title>Olsenella immobilis sp.nov., isolated from the mud in a fermentation cellar used for the production of Chinese strong-flavoured liquor.</title>
        <authorList>
            <person name="Lu L."/>
        </authorList>
    </citation>
    <scope>NUCLEOTIDE SEQUENCE [LARGE SCALE GENOMIC DNA]</scope>
    <source>
        <strain evidence="3 4">LZLJ-2</strain>
    </source>
</reference>
<organism evidence="3 4">
    <name type="scientific">Thermophilibacter immobilis</name>
    <dbReference type="NCBI Taxonomy" id="2779519"/>
    <lineage>
        <taxon>Bacteria</taxon>
        <taxon>Bacillati</taxon>
        <taxon>Actinomycetota</taxon>
        <taxon>Coriobacteriia</taxon>
        <taxon>Coriobacteriales</taxon>
        <taxon>Atopobiaceae</taxon>
        <taxon>Thermophilibacter</taxon>
    </lineage>
</organism>
<feature type="transmembrane region" description="Helical" evidence="2">
    <location>
        <begin position="255"/>
        <end position="276"/>
    </location>
</feature>
<keyword evidence="2" id="KW-0812">Transmembrane</keyword>
<keyword evidence="2" id="KW-0472">Membrane</keyword>
<dbReference type="EMBL" id="CP063767">
    <property type="protein sequence ID" value="QOY60824.1"/>
    <property type="molecule type" value="Genomic_DNA"/>
</dbReference>
<dbReference type="GO" id="GO:0005886">
    <property type="term" value="C:plasma membrane"/>
    <property type="evidence" value="ECO:0007669"/>
    <property type="project" value="TreeGrafter"/>
</dbReference>
<dbReference type="PROSITE" id="PS51108">
    <property type="entry name" value="PTS_EIID"/>
    <property type="match status" value="1"/>
</dbReference>
<dbReference type="InterPro" id="IPR050303">
    <property type="entry name" value="GatZ_KbaZ_carbometab"/>
</dbReference>
<evidence type="ECO:0000313" key="3">
    <source>
        <dbReference type="EMBL" id="QOY60824.1"/>
    </source>
</evidence>
<evidence type="ECO:0000313" key="4">
    <source>
        <dbReference type="Proteomes" id="UP000593735"/>
    </source>
</evidence>
<keyword evidence="4" id="KW-1185">Reference proteome</keyword>
<name>A0A7S7M8U6_9ACTN</name>
<feature type="transmembrane region" description="Helical" evidence="2">
    <location>
        <begin position="210"/>
        <end position="234"/>
    </location>
</feature>
<dbReference type="PANTHER" id="PTHR32502:SF23">
    <property type="entry name" value="TRANSPORT PROTEIN, PTS SYSTEM"/>
    <property type="match status" value="1"/>
</dbReference>
<protein>
    <submittedName>
        <fullName evidence="3">PTS system mannose/fructose/sorbose family transporter subunit IID</fullName>
    </submittedName>
</protein>
<proteinExistence type="predicted"/>
<feature type="compositionally biased region" description="Polar residues" evidence="1">
    <location>
        <begin position="17"/>
        <end position="30"/>
    </location>
</feature>
<dbReference type="GO" id="GO:0009401">
    <property type="term" value="P:phosphoenolpyruvate-dependent sugar phosphotransferase system"/>
    <property type="evidence" value="ECO:0007669"/>
    <property type="project" value="InterPro"/>
</dbReference>
<feature type="transmembrane region" description="Helical" evidence="2">
    <location>
        <begin position="145"/>
        <end position="162"/>
    </location>
</feature>
<sequence length="302" mass="32714">MSTQETSTTQTISPESGGSQSGASQKISLSTKDLSHEDRKMLHGIFWHSFNVFAMYCGGARAGASGFMWSIWPAIERFYPTKEGRCDALKRHSTWYNITSNVGTFCMGLVAAMEKENSEKPDFDTHSIDSVKASLMGPMSGIGDAIFWGVLRVIAASVGMALCADNGTVLGPIAFLLIYNVPSWICRWVLTVLGYRVGSSFITKLYEGGLMGILTKLAGTLGLLMIGAMTASFVKFNMILSIPLPQGDPVMIQTYLDTIFKGLVPILYTLGCLKLLRKNVSVNWLIIGTMIIGLGLGLLGIV</sequence>
<dbReference type="InterPro" id="IPR004704">
    <property type="entry name" value="PTS_IID_man"/>
</dbReference>
<feature type="compositionally biased region" description="Low complexity" evidence="1">
    <location>
        <begin position="1"/>
        <end position="16"/>
    </location>
</feature>